<evidence type="ECO:0000256" key="11">
    <source>
        <dbReference type="SAM" id="SignalP"/>
    </source>
</evidence>
<reference evidence="13" key="1">
    <citation type="submission" date="2025-08" db="UniProtKB">
        <authorList>
            <consortium name="Ensembl"/>
        </authorList>
    </citation>
    <scope>IDENTIFICATION</scope>
</reference>
<dbReference type="PANTHER" id="PTHR24225">
    <property type="entry name" value="CHEMOTACTIC RECEPTOR"/>
    <property type="match status" value="1"/>
</dbReference>
<reference evidence="13" key="2">
    <citation type="submission" date="2025-09" db="UniProtKB">
        <authorList>
            <consortium name="Ensembl"/>
        </authorList>
    </citation>
    <scope>IDENTIFICATION</scope>
</reference>
<keyword evidence="6 9" id="KW-0675">Receptor</keyword>
<dbReference type="PROSITE" id="PS00237">
    <property type="entry name" value="G_PROTEIN_RECEP_F1_1"/>
    <property type="match status" value="1"/>
</dbReference>
<feature type="transmembrane region" description="Helical" evidence="10">
    <location>
        <begin position="355"/>
        <end position="380"/>
    </location>
</feature>
<dbReference type="GO" id="GO:0005886">
    <property type="term" value="C:plasma membrane"/>
    <property type="evidence" value="ECO:0007669"/>
    <property type="project" value="TreeGrafter"/>
</dbReference>
<keyword evidence="3 10" id="KW-1133">Transmembrane helix</keyword>
<dbReference type="Ensembl" id="ENSCCRT00010101928.1">
    <property type="protein sequence ID" value="ENSCCRP00010091926.1"/>
    <property type="gene ID" value="ENSCCRG00010040192.1"/>
</dbReference>
<organism evidence="13 14">
    <name type="scientific">Cyprinus carpio</name>
    <name type="common">Common carp</name>
    <dbReference type="NCBI Taxonomy" id="7962"/>
    <lineage>
        <taxon>Eukaryota</taxon>
        <taxon>Metazoa</taxon>
        <taxon>Chordata</taxon>
        <taxon>Craniata</taxon>
        <taxon>Vertebrata</taxon>
        <taxon>Euteleostomi</taxon>
        <taxon>Actinopterygii</taxon>
        <taxon>Neopterygii</taxon>
        <taxon>Teleostei</taxon>
        <taxon>Ostariophysi</taxon>
        <taxon>Cypriniformes</taxon>
        <taxon>Cyprinidae</taxon>
        <taxon>Cyprininae</taxon>
        <taxon>Cyprinus</taxon>
    </lineage>
</organism>
<comment type="similarity">
    <text evidence="9">Belongs to the G-protein coupled receptor 1 family.</text>
</comment>
<dbReference type="PANTHER" id="PTHR24225:SF52">
    <property type="entry name" value="C3A ANAPHYLATOXIN CHEMOTACTIC RECEPTOR-LIKE"/>
    <property type="match status" value="1"/>
</dbReference>
<feature type="signal peptide" evidence="11">
    <location>
        <begin position="1"/>
        <end position="22"/>
    </location>
</feature>
<evidence type="ECO:0000256" key="7">
    <source>
        <dbReference type="ARBA" id="ARBA00023224"/>
    </source>
</evidence>
<dbReference type="GO" id="GO:0004878">
    <property type="term" value="F:complement component C5a receptor activity"/>
    <property type="evidence" value="ECO:0007669"/>
    <property type="project" value="TreeGrafter"/>
</dbReference>
<dbReference type="GO" id="GO:0007204">
    <property type="term" value="P:positive regulation of cytosolic calcium ion concentration"/>
    <property type="evidence" value="ECO:0007669"/>
    <property type="project" value="TreeGrafter"/>
</dbReference>
<keyword evidence="14" id="KW-1185">Reference proteome</keyword>
<dbReference type="Pfam" id="PF00001">
    <property type="entry name" value="7tm_1"/>
    <property type="match status" value="1"/>
</dbReference>
<keyword evidence="5 10" id="KW-0472">Membrane</keyword>
<evidence type="ECO:0000256" key="3">
    <source>
        <dbReference type="ARBA" id="ARBA00022989"/>
    </source>
</evidence>
<feature type="domain" description="G-protein coupled receptors family 1 profile" evidence="12">
    <location>
        <begin position="107"/>
        <end position="378"/>
    </location>
</feature>
<dbReference type="InterPro" id="IPR000276">
    <property type="entry name" value="GPCR_Rhodpsn"/>
</dbReference>
<comment type="subcellular location">
    <subcellularLocation>
        <location evidence="1">Membrane</location>
        <topology evidence="1">Multi-pass membrane protein</topology>
    </subcellularLocation>
</comment>
<keyword evidence="4 9" id="KW-0297">G-protein coupled receptor</keyword>
<name>A0A8C1NJW3_CYPCA</name>
<evidence type="ECO:0000256" key="8">
    <source>
        <dbReference type="ARBA" id="ARBA00025736"/>
    </source>
</evidence>
<dbReference type="SUPFAM" id="SSF81321">
    <property type="entry name" value="Family A G protein-coupled receptor-like"/>
    <property type="match status" value="1"/>
</dbReference>
<dbReference type="PRINTS" id="PR00237">
    <property type="entry name" value="GPCRRHODOPSN"/>
</dbReference>
<proteinExistence type="inferred from homology"/>
<dbReference type="InterPro" id="IPR000826">
    <property type="entry name" value="Formyl_rcpt-rel"/>
</dbReference>
<dbReference type="InterPro" id="IPR017452">
    <property type="entry name" value="GPCR_Rhodpsn_7TM"/>
</dbReference>
<feature type="transmembrane region" description="Helical" evidence="10">
    <location>
        <begin position="91"/>
        <end position="115"/>
    </location>
</feature>
<protein>
    <recommendedName>
        <fullName evidence="12">G-protein coupled receptors family 1 profile domain-containing protein</fullName>
    </recommendedName>
</protein>
<evidence type="ECO:0000256" key="5">
    <source>
        <dbReference type="ARBA" id="ARBA00023136"/>
    </source>
</evidence>
<evidence type="ECO:0000256" key="10">
    <source>
        <dbReference type="SAM" id="Phobius"/>
    </source>
</evidence>
<feature type="transmembrane region" description="Helical" evidence="10">
    <location>
        <begin position="136"/>
        <end position="158"/>
    </location>
</feature>
<dbReference type="Proteomes" id="UP000694427">
    <property type="component" value="Unplaced"/>
</dbReference>
<keyword evidence="11" id="KW-0732">Signal</keyword>
<feature type="transmembrane region" description="Helical" evidence="10">
    <location>
        <begin position="315"/>
        <end position="335"/>
    </location>
</feature>
<dbReference type="Gene3D" id="1.20.1070.10">
    <property type="entry name" value="Rhodopsin 7-helix transmembrane proteins"/>
    <property type="match status" value="1"/>
</dbReference>
<keyword evidence="7 9" id="KW-0807">Transducer</keyword>
<comment type="similarity">
    <text evidence="8">Belongs to the chemokine-like receptor (CMKLR) family.</text>
</comment>
<feature type="transmembrane region" description="Helical" evidence="10">
    <location>
        <begin position="268"/>
        <end position="289"/>
    </location>
</feature>
<evidence type="ECO:0000313" key="14">
    <source>
        <dbReference type="Proteomes" id="UP000694427"/>
    </source>
</evidence>
<evidence type="ECO:0000259" key="12">
    <source>
        <dbReference type="PROSITE" id="PS50262"/>
    </source>
</evidence>
<dbReference type="GO" id="GO:0004930">
    <property type="term" value="F:G protein-coupled receptor activity"/>
    <property type="evidence" value="ECO:0007669"/>
    <property type="project" value="UniProtKB-KW"/>
</dbReference>
<dbReference type="GO" id="GO:0007200">
    <property type="term" value="P:phospholipase C-activating G protein-coupled receptor signaling pathway"/>
    <property type="evidence" value="ECO:0007669"/>
    <property type="project" value="TreeGrafter"/>
</dbReference>
<feature type="chain" id="PRO_5034908281" description="G-protein coupled receptors family 1 profile domain-containing protein" evidence="11">
    <location>
        <begin position="23"/>
        <end position="421"/>
    </location>
</feature>
<sequence length="421" mass="47226">MNNFHKMMYFLASLHDITCCTAASSIGDERNGTSEAFCLEKGTYWFLVSRVLVNKAVSHINQRESMSAKDLINVTSNHTDASSNPSEGIRVLQMIVTVMIFIVGVSLNGLVVWALGVRVWCHNRRAAGETQSADSFRIYVVNLALADLVLLLRTPLMLPYLVNHFNWTLGEPVCKLVIYLRCLGLYASAFLLCAVAVERCLCLLRPVWARMKRPRWAVPLACTAIWVLAALFAAPYINTAEVYYRGGRNNCRESNLGAGQALVVLETVAGFLLPLVIFLSCNIAVIFCAKKAESAVSSPTSSSGPGYTSHRLTRLYRVLFLTMLLFLTCWVPYFTCRFLRALSHNRPDWKKLEFGAIRAAYVALFLVYIKSALNPVLYVFAARGLGRTVRASLFSTIERVFNEELSESLRRKSLRRKDSQF</sequence>
<evidence type="ECO:0000256" key="2">
    <source>
        <dbReference type="ARBA" id="ARBA00022692"/>
    </source>
</evidence>
<dbReference type="PROSITE" id="PS50262">
    <property type="entry name" value="G_PROTEIN_RECEP_F1_2"/>
    <property type="match status" value="1"/>
</dbReference>
<accession>A0A8C1NJW3</accession>
<feature type="transmembrane region" description="Helical" evidence="10">
    <location>
        <begin position="216"/>
        <end position="237"/>
    </location>
</feature>
<evidence type="ECO:0000256" key="4">
    <source>
        <dbReference type="ARBA" id="ARBA00023040"/>
    </source>
</evidence>
<evidence type="ECO:0000313" key="13">
    <source>
        <dbReference type="Ensembl" id="ENSCCRP00010091926.1"/>
    </source>
</evidence>
<feature type="transmembrane region" description="Helical" evidence="10">
    <location>
        <begin position="178"/>
        <end position="204"/>
    </location>
</feature>
<evidence type="ECO:0000256" key="6">
    <source>
        <dbReference type="ARBA" id="ARBA00023170"/>
    </source>
</evidence>
<evidence type="ECO:0000256" key="9">
    <source>
        <dbReference type="RuleBase" id="RU000688"/>
    </source>
</evidence>
<evidence type="ECO:0000256" key="1">
    <source>
        <dbReference type="ARBA" id="ARBA00004141"/>
    </source>
</evidence>
<dbReference type="AlphaFoldDB" id="A0A8C1NJW3"/>
<dbReference type="GO" id="GO:0006954">
    <property type="term" value="P:inflammatory response"/>
    <property type="evidence" value="ECO:0007669"/>
    <property type="project" value="TreeGrafter"/>
</dbReference>
<keyword evidence="2 9" id="KW-0812">Transmembrane</keyword>